<evidence type="ECO:0000256" key="2">
    <source>
        <dbReference type="ARBA" id="ARBA00022649"/>
    </source>
</evidence>
<evidence type="ECO:0000313" key="10">
    <source>
        <dbReference type="EMBL" id="GEN26155.1"/>
    </source>
</evidence>
<dbReference type="EMBL" id="BJXU01000190">
    <property type="protein sequence ID" value="GEN26155.1"/>
    <property type="molecule type" value="Genomic_DNA"/>
</dbReference>
<dbReference type="Pfam" id="PF01850">
    <property type="entry name" value="PIN"/>
    <property type="match status" value="1"/>
</dbReference>
<dbReference type="GO" id="GO:0000287">
    <property type="term" value="F:magnesium ion binding"/>
    <property type="evidence" value="ECO:0007669"/>
    <property type="project" value="UniProtKB-UniRule"/>
</dbReference>
<dbReference type="GO" id="GO:0090729">
    <property type="term" value="F:toxin activity"/>
    <property type="evidence" value="ECO:0007669"/>
    <property type="project" value="UniProtKB-KW"/>
</dbReference>
<feature type="domain" description="PIN" evidence="9">
    <location>
        <begin position="2"/>
        <end position="122"/>
    </location>
</feature>
<dbReference type="Proteomes" id="UP000321726">
    <property type="component" value="Unassembled WGS sequence"/>
</dbReference>
<dbReference type="InterPro" id="IPR002716">
    <property type="entry name" value="PIN_dom"/>
</dbReference>
<dbReference type="InterPro" id="IPR029060">
    <property type="entry name" value="PIN-like_dom_sf"/>
</dbReference>
<feature type="binding site" evidence="8">
    <location>
        <position position="5"/>
    </location>
    <ligand>
        <name>Mg(2+)</name>
        <dbReference type="ChEBI" id="CHEBI:18420"/>
    </ligand>
</feature>
<evidence type="ECO:0000313" key="13">
    <source>
        <dbReference type="Proteomes" id="UP000321726"/>
    </source>
</evidence>
<dbReference type="HAMAP" id="MF_00265">
    <property type="entry name" value="VapC_Nob1"/>
    <property type="match status" value="1"/>
</dbReference>
<organism evidence="11 12">
    <name type="scientific">Halomonas cupida</name>
    <dbReference type="NCBI Taxonomy" id="44933"/>
    <lineage>
        <taxon>Bacteria</taxon>
        <taxon>Pseudomonadati</taxon>
        <taxon>Pseudomonadota</taxon>
        <taxon>Gammaproteobacteria</taxon>
        <taxon>Oceanospirillales</taxon>
        <taxon>Halomonadaceae</taxon>
        <taxon>Halomonas</taxon>
    </lineage>
</organism>
<dbReference type="InterPro" id="IPR050556">
    <property type="entry name" value="Type_II_TA_system_RNase"/>
</dbReference>
<comment type="similarity">
    <text evidence="7 8">Belongs to the PINc/VapC protein family.</text>
</comment>
<evidence type="ECO:0000259" key="9">
    <source>
        <dbReference type="Pfam" id="PF01850"/>
    </source>
</evidence>
<dbReference type="SUPFAM" id="SSF88723">
    <property type="entry name" value="PIN domain-like"/>
    <property type="match status" value="1"/>
</dbReference>
<proteinExistence type="inferred from homology"/>
<dbReference type="STRING" id="44933.SAMN05660971_01132"/>
<keyword evidence="2 8" id="KW-1277">Toxin-antitoxin system</keyword>
<dbReference type="PANTHER" id="PTHR33653">
    <property type="entry name" value="RIBONUCLEASE VAPC2"/>
    <property type="match status" value="1"/>
</dbReference>
<comment type="cofactor">
    <cofactor evidence="1 8">
        <name>Mg(2+)</name>
        <dbReference type="ChEBI" id="CHEBI:18420"/>
    </cofactor>
</comment>
<comment type="function">
    <text evidence="8">Toxic component of a toxin-antitoxin (TA) system. An RNase.</text>
</comment>
<dbReference type="GO" id="GO:0004540">
    <property type="term" value="F:RNA nuclease activity"/>
    <property type="evidence" value="ECO:0007669"/>
    <property type="project" value="InterPro"/>
</dbReference>
<keyword evidence="4 8" id="KW-0479">Metal-binding</keyword>
<reference evidence="11 12" key="1">
    <citation type="submission" date="2016-11" db="EMBL/GenBank/DDBJ databases">
        <authorList>
            <person name="Jaros S."/>
            <person name="Januszkiewicz K."/>
            <person name="Wedrychowicz H."/>
        </authorList>
    </citation>
    <scope>NUCLEOTIDE SEQUENCE [LARGE SCALE GENOMIC DNA]</scope>
    <source>
        <strain evidence="11 12">DSM 4740</strain>
    </source>
</reference>
<dbReference type="GO" id="GO:0016787">
    <property type="term" value="F:hydrolase activity"/>
    <property type="evidence" value="ECO:0007669"/>
    <property type="project" value="UniProtKB-KW"/>
</dbReference>
<dbReference type="EMBL" id="FRCA01000002">
    <property type="protein sequence ID" value="SHL67772.1"/>
    <property type="molecule type" value="Genomic_DNA"/>
</dbReference>
<evidence type="ECO:0000256" key="6">
    <source>
        <dbReference type="ARBA" id="ARBA00022842"/>
    </source>
</evidence>
<dbReference type="Proteomes" id="UP000184123">
    <property type="component" value="Unassembled WGS sequence"/>
</dbReference>
<keyword evidence="13" id="KW-1185">Reference proteome</keyword>
<dbReference type="AlphaFoldDB" id="A0A1M7CKN7"/>
<dbReference type="RefSeq" id="WP_073434034.1">
    <property type="nucleotide sequence ID" value="NZ_BJXU01000190.1"/>
</dbReference>
<dbReference type="InterPro" id="IPR022907">
    <property type="entry name" value="VapC_family"/>
</dbReference>
<dbReference type="EC" id="3.1.-.-" evidence="8"/>
<evidence type="ECO:0000256" key="3">
    <source>
        <dbReference type="ARBA" id="ARBA00022722"/>
    </source>
</evidence>
<keyword evidence="5 8" id="KW-0378">Hydrolase</keyword>
<evidence type="ECO:0000256" key="8">
    <source>
        <dbReference type="HAMAP-Rule" id="MF_00265"/>
    </source>
</evidence>
<evidence type="ECO:0000256" key="5">
    <source>
        <dbReference type="ARBA" id="ARBA00022801"/>
    </source>
</evidence>
<protein>
    <recommendedName>
        <fullName evidence="8">Ribonuclease VapC</fullName>
        <shortName evidence="8">RNase VapC</shortName>
        <ecNumber evidence="8">3.1.-.-</ecNumber>
    </recommendedName>
    <alternativeName>
        <fullName evidence="8">Toxin VapC</fullName>
    </alternativeName>
</protein>
<evidence type="ECO:0000256" key="7">
    <source>
        <dbReference type="ARBA" id="ARBA00038093"/>
    </source>
</evidence>
<accession>A0A1M7CKN7</accession>
<gene>
    <name evidence="8 10" type="primary">vapC</name>
    <name evidence="10" type="ORF">HCU01_41040</name>
    <name evidence="11" type="ORF">SAMN05660971_01132</name>
</gene>
<dbReference type="PANTHER" id="PTHR33653:SF1">
    <property type="entry name" value="RIBONUCLEASE VAPC2"/>
    <property type="match status" value="1"/>
</dbReference>
<evidence type="ECO:0000256" key="1">
    <source>
        <dbReference type="ARBA" id="ARBA00001946"/>
    </source>
</evidence>
<dbReference type="OrthoDB" id="9804823at2"/>
<feature type="binding site" evidence="8">
    <location>
        <position position="104"/>
    </location>
    <ligand>
        <name>Mg(2+)</name>
        <dbReference type="ChEBI" id="CHEBI:18420"/>
    </ligand>
</feature>
<evidence type="ECO:0000256" key="4">
    <source>
        <dbReference type="ARBA" id="ARBA00022723"/>
    </source>
</evidence>
<evidence type="ECO:0000313" key="12">
    <source>
        <dbReference type="Proteomes" id="UP000184123"/>
    </source>
</evidence>
<sequence length="139" mass="15086">MIVLDTNVVSELMKAEPEASVVKWLDAQDAWSVMVSAITVAEVFYGIERLPDGKRKSDLSAVAVAMFGEDFAGRILPFDGEAAICYAELVATRERSGRGVSVADAQIAAICRQYASGLATRNIKDFECLGIELINPWDV</sequence>
<keyword evidence="6 8" id="KW-0460">Magnesium</keyword>
<dbReference type="Gene3D" id="3.40.50.1010">
    <property type="entry name" value="5'-nuclease"/>
    <property type="match status" value="1"/>
</dbReference>
<keyword evidence="8" id="KW-0800">Toxin</keyword>
<reference evidence="10 13" key="2">
    <citation type="submission" date="2019-07" db="EMBL/GenBank/DDBJ databases">
        <title>Whole genome shotgun sequence of Halomonas cupida NBRC 102219.</title>
        <authorList>
            <person name="Hosoyama A."/>
            <person name="Uohara A."/>
            <person name="Ohji S."/>
            <person name="Ichikawa N."/>
        </authorList>
    </citation>
    <scope>NUCLEOTIDE SEQUENCE [LARGE SCALE GENOMIC DNA]</scope>
    <source>
        <strain evidence="10 13">NBRC 102219</strain>
    </source>
</reference>
<name>A0A1M7CKN7_9GAMM</name>
<keyword evidence="3 8" id="KW-0540">Nuclease</keyword>
<evidence type="ECO:0000313" key="11">
    <source>
        <dbReference type="EMBL" id="SHL67772.1"/>
    </source>
</evidence>
<dbReference type="CDD" id="cd18731">
    <property type="entry name" value="PIN_NgFitB-like"/>
    <property type="match status" value="1"/>
</dbReference>